<feature type="signal peptide" evidence="12">
    <location>
        <begin position="1"/>
        <end position="18"/>
    </location>
</feature>
<evidence type="ECO:0000259" key="15">
    <source>
        <dbReference type="PROSITE" id="PS51846"/>
    </source>
</evidence>
<feature type="domain" description="CNNM transmembrane" evidence="15">
    <location>
        <begin position="177"/>
        <end position="356"/>
    </location>
</feature>
<dbReference type="EMBL" id="MTYJ01000001">
    <property type="protein sequence ID" value="OQV26089.1"/>
    <property type="molecule type" value="Genomic_DNA"/>
</dbReference>
<gene>
    <name evidence="16" type="ORF">BV898_00216</name>
</gene>
<evidence type="ECO:0000256" key="11">
    <source>
        <dbReference type="SAM" id="Phobius"/>
    </source>
</evidence>
<keyword evidence="12" id="KW-0732">Signal</keyword>
<dbReference type="InterPro" id="IPR018490">
    <property type="entry name" value="cNMP-bd_dom_sf"/>
</dbReference>
<keyword evidence="7 9" id="KW-0472">Membrane</keyword>
<dbReference type="Gene3D" id="3.10.580.10">
    <property type="entry name" value="CBS-domain"/>
    <property type="match status" value="1"/>
</dbReference>
<keyword evidence="6 8" id="KW-0129">CBS domain</keyword>
<dbReference type="OrthoDB" id="5353557at2759"/>
<dbReference type="InterPro" id="IPR002550">
    <property type="entry name" value="CNNM"/>
</dbReference>
<comment type="subcellular location">
    <subcellularLocation>
        <location evidence="1">Basolateral cell membrane</location>
        <topology evidence="1">Multi-pass membrane protein</topology>
    </subcellularLocation>
</comment>
<evidence type="ECO:0000256" key="9">
    <source>
        <dbReference type="PROSITE-ProRule" id="PRU01193"/>
    </source>
</evidence>
<comment type="caution">
    <text evidence="16">The sequence shown here is derived from an EMBL/GenBank/DDBJ whole genome shotgun (WGS) entry which is preliminary data.</text>
</comment>
<keyword evidence="3 9" id="KW-0812">Transmembrane</keyword>
<evidence type="ECO:0000259" key="14">
    <source>
        <dbReference type="PROSITE" id="PS51371"/>
    </source>
</evidence>
<evidence type="ECO:0000256" key="12">
    <source>
        <dbReference type="SAM" id="SignalP"/>
    </source>
</evidence>
<dbReference type="PROSITE" id="PS51846">
    <property type="entry name" value="CNNM"/>
    <property type="match status" value="1"/>
</dbReference>
<feature type="transmembrane region" description="Helical" evidence="11">
    <location>
        <begin position="239"/>
        <end position="260"/>
    </location>
</feature>
<comment type="similarity">
    <text evidence="2">Belongs to the ACDP family.</text>
</comment>
<dbReference type="PROSITE" id="PS51371">
    <property type="entry name" value="CBS"/>
    <property type="match status" value="2"/>
</dbReference>
<feature type="region of interest" description="Disordered" evidence="10">
    <location>
        <begin position="21"/>
        <end position="48"/>
    </location>
</feature>
<protein>
    <submittedName>
        <fullName evidence="16">Metal transporter CNNM2</fullName>
    </submittedName>
</protein>
<feature type="domain" description="CBS" evidence="14">
    <location>
        <begin position="375"/>
        <end position="436"/>
    </location>
</feature>
<evidence type="ECO:0000256" key="8">
    <source>
        <dbReference type="PROSITE-ProRule" id="PRU00703"/>
    </source>
</evidence>
<dbReference type="GO" id="GO:1905941">
    <property type="term" value="P:positive regulation of gonad development"/>
    <property type="evidence" value="ECO:0007669"/>
    <property type="project" value="UniProtKB-ARBA"/>
</dbReference>
<dbReference type="PANTHER" id="PTHR12064">
    <property type="entry name" value="METAL TRANSPORTER CNNM"/>
    <property type="match status" value="1"/>
</dbReference>
<evidence type="ECO:0000256" key="3">
    <source>
        <dbReference type="ARBA" id="ARBA00022692"/>
    </source>
</evidence>
<feature type="transmembrane region" description="Helical" evidence="11">
    <location>
        <begin position="177"/>
        <end position="198"/>
    </location>
</feature>
<feature type="compositionally biased region" description="Polar residues" evidence="10">
    <location>
        <begin position="770"/>
        <end position="791"/>
    </location>
</feature>
<evidence type="ECO:0000256" key="1">
    <source>
        <dbReference type="ARBA" id="ARBA00004554"/>
    </source>
</evidence>
<feature type="transmembrane region" description="Helical" evidence="11">
    <location>
        <begin position="302"/>
        <end position="319"/>
    </location>
</feature>
<feature type="domain" description="Cyclic nucleotide-binding" evidence="13">
    <location>
        <begin position="592"/>
        <end position="635"/>
    </location>
</feature>
<dbReference type="InterPro" id="IPR046342">
    <property type="entry name" value="CBS_dom_sf"/>
</dbReference>
<dbReference type="CDD" id="cd04590">
    <property type="entry name" value="CBS_pair_CorC_HlyC_assoc"/>
    <property type="match status" value="1"/>
</dbReference>
<dbReference type="Pfam" id="PF25562">
    <property type="entry name" value="CNBH_CNNM2_C"/>
    <property type="match status" value="1"/>
</dbReference>
<dbReference type="GO" id="GO:0015693">
    <property type="term" value="P:magnesium ion transport"/>
    <property type="evidence" value="ECO:0007669"/>
    <property type="project" value="UniProtKB-ARBA"/>
</dbReference>
<dbReference type="InterPro" id="IPR014710">
    <property type="entry name" value="RmlC-like_jellyroll"/>
</dbReference>
<feature type="domain" description="CBS" evidence="14">
    <location>
        <begin position="443"/>
        <end position="509"/>
    </location>
</feature>
<keyword evidence="4" id="KW-0677">Repeat</keyword>
<dbReference type="Proteomes" id="UP000192578">
    <property type="component" value="Unassembled WGS sequence"/>
</dbReference>
<evidence type="ECO:0000313" key="17">
    <source>
        <dbReference type="Proteomes" id="UP000192578"/>
    </source>
</evidence>
<dbReference type="SUPFAM" id="SSF51206">
    <property type="entry name" value="cAMP-binding domain-like"/>
    <property type="match status" value="1"/>
</dbReference>
<dbReference type="PROSITE" id="PS50042">
    <property type="entry name" value="CNMP_BINDING_3"/>
    <property type="match status" value="1"/>
</dbReference>
<dbReference type="GO" id="GO:0022857">
    <property type="term" value="F:transmembrane transporter activity"/>
    <property type="evidence" value="ECO:0007669"/>
    <property type="project" value="TreeGrafter"/>
</dbReference>
<dbReference type="AlphaFoldDB" id="A0A1W0XF31"/>
<feature type="chain" id="PRO_5012438718" evidence="12">
    <location>
        <begin position="19"/>
        <end position="808"/>
    </location>
</feature>
<dbReference type="InterPro" id="IPR045095">
    <property type="entry name" value="ACDP"/>
</dbReference>
<dbReference type="SUPFAM" id="SSF54631">
    <property type="entry name" value="CBS-domain pair"/>
    <property type="match status" value="1"/>
</dbReference>
<keyword evidence="5 9" id="KW-1133">Transmembrane helix</keyword>
<feature type="region of interest" description="Disordered" evidence="10">
    <location>
        <begin position="763"/>
        <end position="808"/>
    </location>
</feature>
<dbReference type="InterPro" id="IPR000595">
    <property type="entry name" value="cNMP-bd_dom"/>
</dbReference>
<dbReference type="GO" id="GO:0032026">
    <property type="term" value="P:response to magnesium ion"/>
    <property type="evidence" value="ECO:0007669"/>
    <property type="project" value="UniProtKB-ARBA"/>
</dbReference>
<proteinExistence type="inferred from homology"/>
<dbReference type="GO" id="GO:0010960">
    <property type="term" value="P:magnesium ion homeostasis"/>
    <property type="evidence" value="ECO:0007669"/>
    <property type="project" value="InterPro"/>
</dbReference>
<accession>A0A1W0XF31</accession>
<evidence type="ECO:0000256" key="5">
    <source>
        <dbReference type="ARBA" id="ARBA00022989"/>
    </source>
</evidence>
<dbReference type="GO" id="GO:0016323">
    <property type="term" value="C:basolateral plasma membrane"/>
    <property type="evidence" value="ECO:0007669"/>
    <property type="project" value="UniProtKB-SubCell"/>
</dbReference>
<dbReference type="InterPro" id="IPR000644">
    <property type="entry name" value="CBS_dom"/>
</dbReference>
<dbReference type="CDD" id="cd00038">
    <property type="entry name" value="CAP_ED"/>
    <property type="match status" value="1"/>
</dbReference>
<dbReference type="Gene3D" id="2.60.120.10">
    <property type="entry name" value="Jelly Rolls"/>
    <property type="match status" value="1"/>
</dbReference>
<dbReference type="GO" id="GO:0008340">
    <property type="term" value="P:determination of adult lifespan"/>
    <property type="evidence" value="ECO:0007669"/>
    <property type="project" value="UniProtKB-ARBA"/>
</dbReference>
<dbReference type="Pfam" id="PF01595">
    <property type="entry name" value="CNNM"/>
    <property type="match status" value="1"/>
</dbReference>
<evidence type="ECO:0000256" key="10">
    <source>
        <dbReference type="SAM" id="MobiDB-lite"/>
    </source>
</evidence>
<reference evidence="17" key="1">
    <citation type="submission" date="2017-01" db="EMBL/GenBank/DDBJ databases">
        <title>Comparative genomics of anhydrobiosis in the tardigrade Hypsibius dujardini.</title>
        <authorList>
            <person name="Yoshida Y."/>
            <person name="Koutsovoulos G."/>
            <person name="Laetsch D."/>
            <person name="Stevens L."/>
            <person name="Kumar S."/>
            <person name="Horikawa D."/>
            <person name="Ishino K."/>
            <person name="Komine S."/>
            <person name="Tomita M."/>
            <person name="Blaxter M."/>
            <person name="Arakawa K."/>
        </authorList>
    </citation>
    <scope>NUCLEOTIDE SEQUENCE [LARGE SCALE GENOMIC DNA]</scope>
    <source>
        <strain evidence="17">Z151</strain>
    </source>
</reference>
<dbReference type="GO" id="GO:0040018">
    <property type="term" value="P:positive regulation of multicellular organism growth"/>
    <property type="evidence" value="ECO:0007669"/>
    <property type="project" value="UniProtKB-ARBA"/>
</dbReference>
<dbReference type="FunFam" id="3.10.580.10:FF:000006">
    <property type="entry name" value="DUF21 and CBS domain protein"/>
    <property type="match status" value="1"/>
</dbReference>
<dbReference type="PANTHER" id="PTHR12064:SF94">
    <property type="entry name" value="UNEXTENDED PROTEIN"/>
    <property type="match status" value="1"/>
</dbReference>
<evidence type="ECO:0000256" key="4">
    <source>
        <dbReference type="ARBA" id="ARBA00022737"/>
    </source>
</evidence>
<evidence type="ECO:0000256" key="6">
    <source>
        <dbReference type="ARBA" id="ARBA00023122"/>
    </source>
</evidence>
<keyword evidence="17" id="KW-1185">Reference proteome</keyword>
<evidence type="ECO:0000256" key="7">
    <source>
        <dbReference type="ARBA" id="ARBA00023136"/>
    </source>
</evidence>
<organism evidence="16 17">
    <name type="scientific">Hypsibius exemplaris</name>
    <name type="common">Freshwater tardigrade</name>
    <dbReference type="NCBI Taxonomy" id="2072580"/>
    <lineage>
        <taxon>Eukaryota</taxon>
        <taxon>Metazoa</taxon>
        <taxon>Ecdysozoa</taxon>
        <taxon>Tardigrada</taxon>
        <taxon>Eutardigrada</taxon>
        <taxon>Parachela</taxon>
        <taxon>Hypsibioidea</taxon>
        <taxon>Hypsibiidae</taxon>
        <taxon>Hypsibius</taxon>
    </lineage>
</organism>
<evidence type="ECO:0000313" key="16">
    <source>
        <dbReference type="EMBL" id="OQV26089.1"/>
    </source>
</evidence>
<dbReference type="InterPro" id="IPR044751">
    <property type="entry name" value="Ion_transp-like_CBS"/>
</dbReference>
<name>A0A1W0XF31_HYPEX</name>
<evidence type="ECO:0000256" key="2">
    <source>
        <dbReference type="ARBA" id="ARBA00010484"/>
    </source>
</evidence>
<sequence>MVKSILLLIIFQCLHCSGRQPGRERRQAGGTSLREGSKSPQLSGFRVESDDCRELKEGNEEYRGRKERIAEMVANVDVPIRIFGSDLTNGTSIKFTSQQGQRGQDCAAFDTSRTFPVEVEYLNGSDGVAISGFAVVNLELLHDEDAVYYFCISDPEVGHWIHQGTSGFLKLRTVDKYFMPLWAMIVLIILLQCLSGLFSGLNLGLLSLDPTELQIVASVGGFKEKIYAKHIIPLRKKGNFLLCSLVISNALANSLLTIMLDTISSGMYAVIFSTIGIVLFGEIVPQALCNRFGLAIGSATRYITYVVMAVTAAVSFPLSKLLDFLLGREIGTVYDRERLVELIRVTMDHNLLESDEVNIISGTLSLKRKKVGNIMTPLDDVFMLPYDAVLDFDTLSEITREGYTRMPVYETNRANIVGLLNIKDLALLDPDDGMAVKTLCKYYSYELVFVTEETTLDVMLEDFKKGHSHMAFIQQYHSDGEHDPTYKTIGVVTLEDIIEEMIQAEIYDESDKNAQDKKKPLRKDNLSVFSSRPLYSSLINPQLQHAAFQFLSTSVEPFRAGMISEQILHRLIHHGEVARLIRRKPTDVDPAYIFQAGRPADYFVLILEGRVEVKVGFEGLIFESGPFTYFGVSALAIPPDELALLSRVPFPALPSPRPSQPRINLERTSTSGVFVPDFTVIAHTDVLFLRIKRSHYVAGIRATILEQQKKAGITTTVEDTFGQEMDRCAKEDHSLGGDFAPAIATVSLMKMSNSMANSTVDLPLLRVPNSDPSYNPTTISQPRSPHGSSNDLEMLPLVNANKDPSGGV</sequence>
<evidence type="ECO:0000259" key="13">
    <source>
        <dbReference type="PROSITE" id="PS50042"/>
    </source>
</evidence>
<feature type="transmembrane region" description="Helical" evidence="11">
    <location>
        <begin position="266"/>
        <end position="290"/>
    </location>
</feature>